<dbReference type="InterPro" id="IPR050111">
    <property type="entry name" value="C-type_lectin/snaclec_domain"/>
</dbReference>
<accession>A0A2A6BVV1</accession>
<dbReference type="InterPro" id="IPR016187">
    <property type="entry name" value="CTDL_fold"/>
</dbReference>
<dbReference type="InterPro" id="IPR016186">
    <property type="entry name" value="C-type_lectin-like/link_sf"/>
</dbReference>
<accession>A0A8R1UIP4</accession>
<dbReference type="GO" id="GO:0038023">
    <property type="term" value="F:signaling receptor activity"/>
    <property type="evidence" value="ECO:0000318"/>
    <property type="project" value="GO_Central"/>
</dbReference>
<dbReference type="EnsemblMetazoa" id="PPA31391.1">
    <property type="protein sequence ID" value="PPA31391.1"/>
    <property type="gene ID" value="WBGene00204256"/>
</dbReference>
<sequence>MQYQRKPLSLLQFISCRLALYKPERPFPLPPGPFVMSSLTLCLVLPYLIFIPTVSPGVIVVDHVLPSTLEDSFSSKPGERASNLDANLRLLTVLALQQNGWQLFRRHFYRFYELDLHWVPAENFCRSLGGHLVSIADEAENAFVHQLRKKSNIWIGLNKLNDSASQVYGWSDEADADFLNWDSSQPNEPKVDCAYMAYQQDERFGTWFDYSCDGALPNFFVCKTRAP</sequence>
<reference evidence="1" key="2">
    <citation type="submission" date="2022-06" db="UniProtKB">
        <authorList>
            <consortium name="EnsemblMetazoa"/>
        </authorList>
    </citation>
    <scope>IDENTIFICATION</scope>
    <source>
        <strain evidence="1">PS312</strain>
    </source>
</reference>
<protein>
    <submittedName>
        <fullName evidence="1">Clec-178 protein</fullName>
    </submittedName>
</protein>
<dbReference type="AlphaFoldDB" id="A0A2A6BVV1"/>
<gene>
    <name evidence="1" type="primary">WBGene00204256</name>
</gene>
<evidence type="ECO:0000313" key="2">
    <source>
        <dbReference type="Proteomes" id="UP000005239"/>
    </source>
</evidence>
<dbReference type="Gene3D" id="3.10.100.10">
    <property type="entry name" value="Mannose-Binding Protein A, subunit A"/>
    <property type="match status" value="1"/>
</dbReference>
<dbReference type="PROSITE" id="PS50041">
    <property type="entry name" value="C_TYPE_LECTIN_2"/>
    <property type="match status" value="1"/>
</dbReference>
<name>A0A2A6BVV1_PRIPA</name>
<reference evidence="2" key="1">
    <citation type="journal article" date="2008" name="Nat. Genet.">
        <title>The Pristionchus pacificus genome provides a unique perspective on nematode lifestyle and parasitism.</title>
        <authorList>
            <person name="Dieterich C."/>
            <person name="Clifton S.W."/>
            <person name="Schuster L.N."/>
            <person name="Chinwalla A."/>
            <person name="Delehaunty K."/>
            <person name="Dinkelacker I."/>
            <person name="Fulton L."/>
            <person name="Fulton R."/>
            <person name="Godfrey J."/>
            <person name="Minx P."/>
            <person name="Mitreva M."/>
            <person name="Roeseler W."/>
            <person name="Tian H."/>
            <person name="Witte H."/>
            <person name="Yang S.P."/>
            <person name="Wilson R.K."/>
            <person name="Sommer R.J."/>
        </authorList>
    </citation>
    <scope>NUCLEOTIDE SEQUENCE [LARGE SCALE GENOMIC DNA]</scope>
    <source>
        <strain evidence="2">PS312</strain>
    </source>
</reference>
<organism evidence="1 2">
    <name type="scientific">Pristionchus pacificus</name>
    <name type="common">Parasitic nematode worm</name>
    <dbReference type="NCBI Taxonomy" id="54126"/>
    <lineage>
        <taxon>Eukaryota</taxon>
        <taxon>Metazoa</taxon>
        <taxon>Ecdysozoa</taxon>
        <taxon>Nematoda</taxon>
        <taxon>Chromadorea</taxon>
        <taxon>Rhabditida</taxon>
        <taxon>Rhabditina</taxon>
        <taxon>Diplogasteromorpha</taxon>
        <taxon>Diplogasteroidea</taxon>
        <taxon>Neodiplogasteridae</taxon>
        <taxon>Pristionchus</taxon>
    </lineage>
</organism>
<proteinExistence type="predicted"/>
<dbReference type="SMART" id="SM00034">
    <property type="entry name" value="CLECT"/>
    <property type="match status" value="1"/>
</dbReference>
<dbReference type="InterPro" id="IPR001304">
    <property type="entry name" value="C-type_lectin-like"/>
</dbReference>
<dbReference type="SUPFAM" id="SSF56436">
    <property type="entry name" value="C-type lectin-like"/>
    <property type="match status" value="1"/>
</dbReference>
<dbReference type="OrthoDB" id="5799941at2759"/>
<evidence type="ECO:0000313" key="1">
    <source>
        <dbReference type="EnsemblMetazoa" id="PPA31391.1"/>
    </source>
</evidence>
<dbReference type="PANTHER" id="PTHR22803">
    <property type="entry name" value="MANNOSE, PHOSPHOLIPASE, LECTIN RECEPTOR RELATED"/>
    <property type="match status" value="1"/>
</dbReference>
<keyword evidence="2" id="KW-1185">Reference proteome</keyword>
<dbReference type="Pfam" id="PF00059">
    <property type="entry name" value="Lectin_C"/>
    <property type="match status" value="1"/>
</dbReference>
<dbReference type="Proteomes" id="UP000005239">
    <property type="component" value="Unassembled WGS sequence"/>
</dbReference>